<evidence type="ECO:0000256" key="6">
    <source>
        <dbReference type="ARBA" id="ARBA00023136"/>
    </source>
</evidence>
<accession>A0A8D2GN64</accession>
<evidence type="ECO:0000256" key="3">
    <source>
        <dbReference type="ARBA" id="ARBA00022692"/>
    </source>
</evidence>
<keyword evidence="7" id="KW-1015">Disulfide bond</keyword>
<comment type="subcellular location">
    <subcellularLocation>
        <location evidence="1">Cell membrane</location>
        <topology evidence="1">Single-pass type I membrane protein</topology>
    </subcellularLocation>
</comment>
<evidence type="ECO:0000313" key="12">
    <source>
        <dbReference type="Proteomes" id="UP000694411"/>
    </source>
</evidence>
<reference evidence="11" key="3">
    <citation type="submission" date="2025-09" db="UniProtKB">
        <authorList>
            <consortium name="Ensembl"/>
        </authorList>
    </citation>
    <scope>IDENTIFICATION</scope>
</reference>
<evidence type="ECO:0000256" key="5">
    <source>
        <dbReference type="ARBA" id="ARBA00022989"/>
    </source>
</evidence>
<reference evidence="11" key="1">
    <citation type="submission" date="2018-05" db="EMBL/GenBank/DDBJ databases">
        <title>Whole genome of Theropithecus gelada.</title>
        <authorList>
            <person name="Chiou K.L."/>
            <person name="Snyder-Mackler N."/>
        </authorList>
    </citation>
    <scope>NUCLEOTIDE SEQUENCE [LARGE SCALE GENOMIC DNA]</scope>
</reference>
<dbReference type="GO" id="GO:0005886">
    <property type="term" value="C:plasma membrane"/>
    <property type="evidence" value="ECO:0007669"/>
    <property type="project" value="UniProtKB-SubCell"/>
</dbReference>
<evidence type="ECO:0000256" key="10">
    <source>
        <dbReference type="ARBA" id="ARBA00023319"/>
    </source>
</evidence>
<evidence type="ECO:0000313" key="11">
    <source>
        <dbReference type="Ensembl" id="ENSTGEP00000037191.1"/>
    </source>
</evidence>
<name>A0A8D2GN64_THEGE</name>
<dbReference type="PANTHER" id="PTHR19357:SF2">
    <property type="entry name" value="TRIGGERING RECEPTOR EXPRESSED ON MYELOID CELLS 3"/>
    <property type="match status" value="1"/>
</dbReference>
<keyword evidence="8" id="KW-0675">Receptor</keyword>
<keyword evidence="4" id="KW-0732">Signal</keyword>
<protein>
    <submittedName>
        <fullName evidence="11">Uncharacterized protein</fullName>
    </submittedName>
</protein>
<reference evidence="11" key="2">
    <citation type="submission" date="2025-08" db="UniProtKB">
        <authorList>
            <consortium name="Ensembl"/>
        </authorList>
    </citation>
    <scope>IDENTIFICATION</scope>
</reference>
<keyword evidence="9" id="KW-0325">Glycoprotein</keyword>
<dbReference type="GO" id="GO:0070945">
    <property type="term" value="P:neutrophil-mediated killing of gram-negative bacterium"/>
    <property type="evidence" value="ECO:0007669"/>
    <property type="project" value="TreeGrafter"/>
</dbReference>
<keyword evidence="6" id="KW-0472">Membrane</keyword>
<keyword evidence="12" id="KW-1185">Reference proteome</keyword>
<evidence type="ECO:0000256" key="4">
    <source>
        <dbReference type="ARBA" id="ARBA00022729"/>
    </source>
</evidence>
<proteinExistence type="predicted"/>
<keyword evidence="2" id="KW-1003">Cell membrane</keyword>
<dbReference type="Ensembl" id="ENSTGET00000044135.1">
    <property type="protein sequence ID" value="ENSTGEP00000037191.1"/>
    <property type="gene ID" value="ENSTGEG00000029592.1"/>
</dbReference>
<sequence>MKTKLLWKSLARQRRECDMEEQMCLLEGQTLTVVCSYIMKYASSLKAWQWGWSQVPLETLVLMEIRNKDLNWAWARRHLLEDYPTEAIIRVMVIELWRQDLRLYQCMTHLSPQDPFVLIVLLRLSLIAICKPKSSIFWLLGRISYNVGAVLDFIFPFLLKNKQTKNPQNKHFY</sequence>
<keyword evidence="5" id="KW-1133">Transmembrane helix</keyword>
<dbReference type="GO" id="GO:0030593">
    <property type="term" value="P:neutrophil chemotaxis"/>
    <property type="evidence" value="ECO:0007669"/>
    <property type="project" value="TreeGrafter"/>
</dbReference>
<organism evidence="11 12">
    <name type="scientific">Theropithecus gelada</name>
    <name type="common">Gelada baboon</name>
    <dbReference type="NCBI Taxonomy" id="9565"/>
    <lineage>
        <taxon>Eukaryota</taxon>
        <taxon>Metazoa</taxon>
        <taxon>Chordata</taxon>
        <taxon>Craniata</taxon>
        <taxon>Vertebrata</taxon>
        <taxon>Euteleostomi</taxon>
        <taxon>Mammalia</taxon>
        <taxon>Eutheria</taxon>
        <taxon>Euarchontoglires</taxon>
        <taxon>Primates</taxon>
        <taxon>Haplorrhini</taxon>
        <taxon>Catarrhini</taxon>
        <taxon>Cercopithecidae</taxon>
        <taxon>Cercopithecinae</taxon>
        <taxon>Theropithecus</taxon>
    </lineage>
</organism>
<dbReference type="PANTHER" id="PTHR19357">
    <property type="entry name" value="TRIGGERING RECEPTOR EXPRESSED ON MYELOID CELLS 1"/>
    <property type="match status" value="1"/>
</dbReference>
<evidence type="ECO:0000256" key="8">
    <source>
        <dbReference type="ARBA" id="ARBA00023170"/>
    </source>
</evidence>
<dbReference type="AlphaFoldDB" id="A0A8D2GN64"/>
<evidence type="ECO:0000256" key="7">
    <source>
        <dbReference type="ARBA" id="ARBA00023157"/>
    </source>
</evidence>
<evidence type="ECO:0000256" key="9">
    <source>
        <dbReference type="ARBA" id="ARBA00023180"/>
    </source>
</evidence>
<dbReference type="Proteomes" id="UP000694411">
    <property type="component" value="Chromosome 4"/>
</dbReference>
<evidence type="ECO:0000256" key="1">
    <source>
        <dbReference type="ARBA" id="ARBA00004251"/>
    </source>
</evidence>
<keyword evidence="3" id="KW-0812">Transmembrane</keyword>
<dbReference type="InterPro" id="IPR013783">
    <property type="entry name" value="Ig-like_fold"/>
</dbReference>
<keyword evidence="10" id="KW-0393">Immunoglobulin domain</keyword>
<dbReference type="Gene3D" id="2.60.40.10">
    <property type="entry name" value="Immunoglobulins"/>
    <property type="match status" value="1"/>
</dbReference>
<evidence type="ECO:0000256" key="2">
    <source>
        <dbReference type="ARBA" id="ARBA00022475"/>
    </source>
</evidence>